<proteinExistence type="predicted"/>
<sequence>MTVGGGQGAGSAAGSSAAGLANGGADDWKAVRDTADIQYAPLPEPRLPDPQTTPEWLKGLGRFLERIFSPIGELLGMSWPVFQYILIALGAVLALFLLWRIAIEPLMDKWRMRQPAPEEIHWTPDRAEAVALLEDADRLAAQGQFGEAAHLLLRRSVRQISDARPDWLNAASTAREIAVLPMLPDAGRSAFAVIAERVERAVFALRDLDAGDWDAARSAYARFAQIELSA</sequence>
<name>A0A0J7XKV4_9SPHN</name>
<evidence type="ECO:0000256" key="1">
    <source>
        <dbReference type="SAM" id="MobiDB-lite"/>
    </source>
</evidence>
<feature type="transmembrane region" description="Helical" evidence="2">
    <location>
        <begin position="81"/>
        <end position="103"/>
    </location>
</feature>
<evidence type="ECO:0000313" key="3">
    <source>
        <dbReference type="EMBL" id="KMS52626.1"/>
    </source>
</evidence>
<feature type="region of interest" description="Disordered" evidence="1">
    <location>
        <begin position="1"/>
        <end position="23"/>
    </location>
</feature>
<accession>A0A0J7XKV4</accession>
<feature type="compositionally biased region" description="Gly residues" evidence="1">
    <location>
        <begin position="1"/>
        <end position="11"/>
    </location>
</feature>
<keyword evidence="2" id="KW-1133">Transmembrane helix</keyword>
<comment type="caution">
    <text evidence="3">The sequence shown here is derived from an EMBL/GenBank/DDBJ whole genome shotgun (WGS) entry which is preliminary data.</text>
</comment>
<dbReference type="RefSeq" id="WP_059152705.1">
    <property type="nucleotide sequence ID" value="NZ_KQ130456.1"/>
</dbReference>
<dbReference type="PATRIC" id="fig|1114963.3.peg.3661"/>
<keyword evidence="2" id="KW-0472">Membrane</keyword>
<organism evidence="3 4">
    <name type="scientific">Novosphingobium barchaimii LL02</name>
    <dbReference type="NCBI Taxonomy" id="1114963"/>
    <lineage>
        <taxon>Bacteria</taxon>
        <taxon>Pseudomonadati</taxon>
        <taxon>Pseudomonadota</taxon>
        <taxon>Alphaproteobacteria</taxon>
        <taxon>Sphingomonadales</taxon>
        <taxon>Sphingomonadaceae</taxon>
        <taxon>Novosphingobium</taxon>
    </lineage>
</organism>
<dbReference type="AlphaFoldDB" id="A0A0J7XKV4"/>
<dbReference type="Proteomes" id="UP000052268">
    <property type="component" value="Unassembled WGS sequence"/>
</dbReference>
<keyword evidence="2" id="KW-0812">Transmembrane</keyword>
<evidence type="ECO:0000256" key="2">
    <source>
        <dbReference type="SAM" id="Phobius"/>
    </source>
</evidence>
<reference evidence="3 4" key="1">
    <citation type="journal article" date="2015" name="G3 (Bethesda)">
        <title>Insights into Ongoing Evolution of the Hexachlorocyclohexane Catabolic Pathway from Comparative Genomics of Ten Sphingomonadaceae Strains.</title>
        <authorList>
            <person name="Pearce S.L."/>
            <person name="Oakeshott J.G."/>
            <person name="Pandey G."/>
        </authorList>
    </citation>
    <scope>NUCLEOTIDE SEQUENCE [LARGE SCALE GENOMIC DNA]</scope>
    <source>
        <strain evidence="3 4">LL02</strain>
    </source>
</reference>
<feature type="compositionally biased region" description="Low complexity" evidence="1">
    <location>
        <begin position="12"/>
        <end position="23"/>
    </location>
</feature>
<dbReference type="OrthoDB" id="8478645at2"/>
<gene>
    <name evidence="3" type="ORF">V474_24035</name>
</gene>
<keyword evidence="4" id="KW-1185">Reference proteome</keyword>
<dbReference type="EMBL" id="JACU01000008">
    <property type="protein sequence ID" value="KMS52626.1"/>
    <property type="molecule type" value="Genomic_DNA"/>
</dbReference>
<protein>
    <recommendedName>
        <fullName evidence="5">DUF4129 domain-containing protein</fullName>
    </recommendedName>
</protein>
<evidence type="ECO:0000313" key="4">
    <source>
        <dbReference type="Proteomes" id="UP000052268"/>
    </source>
</evidence>
<evidence type="ECO:0008006" key="5">
    <source>
        <dbReference type="Google" id="ProtNLM"/>
    </source>
</evidence>